<name>A0A1I4PR35_9PROT</name>
<dbReference type="AlphaFoldDB" id="A0A1I4PR35"/>
<dbReference type="Pfam" id="PF04359">
    <property type="entry name" value="DUF493"/>
    <property type="match status" value="1"/>
</dbReference>
<reference evidence="4" key="1">
    <citation type="submission" date="2016-10" db="EMBL/GenBank/DDBJ databases">
        <authorList>
            <person name="Varghese N."/>
            <person name="Submissions S."/>
        </authorList>
    </citation>
    <scope>NUCLEOTIDE SEQUENCE [LARGE SCALE GENOMIC DNA]</scope>
    <source>
        <strain evidence="4">Nm44</strain>
    </source>
</reference>
<comment type="similarity">
    <text evidence="1 2">Belongs to the UPF0250 family.</text>
</comment>
<dbReference type="EMBL" id="FOUB01000022">
    <property type="protein sequence ID" value="SFM30237.1"/>
    <property type="molecule type" value="Genomic_DNA"/>
</dbReference>
<dbReference type="HAMAP" id="MF_00659">
    <property type="entry name" value="UPF0250"/>
    <property type="match status" value="1"/>
</dbReference>
<organism evidence="3 4">
    <name type="scientific">Nitrosomonas communis</name>
    <dbReference type="NCBI Taxonomy" id="44574"/>
    <lineage>
        <taxon>Bacteria</taxon>
        <taxon>Pseudomonadati</taxon>
        <taxon>Pseudomonadota</taxon>
        <taxon>Betaproteobacteria</taxon>
        <taxon>Nitrosomonadales</taxon>
        <taxon>Nitrosomonadaceae</taxon>
        <taxon>Nitrosomonas</taxon>
    </lineage>
</organism>
<protein>
    <recommendedName>
        <fullName evidence="2">UPF0250 protein SAMN05421863_102236</fullName>
    </recommendedName>
</protein>
<gene>
    <name evidence="3" type="ORF">SAMN05421863_102236</name>
</gene>
<evidence type="ECO:0000313" key="3">
    <source>
        <dbReference type="EMBL" id="SFM30237.1"/>
    </source>
</evidence>
<dbReference type="STRING" id="44574.AAW31_11385"/>
<proteinExistence type="inferred from homology"/>
<dbReference type="Proteomes" id="UP000183287">
    <property type="component" value="Unassembled WGS sequence"/>
</dbReference>
<dbReference type="PANTHER" id="PTHR38036">
    <property type="entry name" value="UPF0250 PROTEIN YBED"/>
    <property type="match status" value="1"/>
</dbReference>
<keyword evidence="4" id="KW-1185">Reference proteome</keyword>
<dbReference type="InterPro" id="IPR007454">
    <property type="entry name" value="UPF0250_YbeD-like"/>
</dbReference>
<dbReference type="Gene3D" id="3.30.70.260">
    <property type="match status" value="1"/>
</dbReference>
<accession>A0A1I4PR35</accession>
<evidence type="ECO:0000313" key="4">
    <source>
        <dbReference type="Proteomes" id="UP000183287"/>
    </source>
</evidence>
<dbReference type="GO" id="GO:0005829">
    <property type="term" value="C:cytosol"/>
    <property type="evidence" value="ECO:0007669"/>
    <property type="project" value="TreeGrafter"/>
</dbReference>
<sequence length="110" mass="12696">MLEILPFYQNNEFWSINGLSQIMTEQPSLIEYPCDFPIKIMGRAQQGFTETVLNIVKNHAPDFKETALEVRASKKGNYLCVTCTIWAVSRAQLDALYQELHDHPMIMLVF</sequence>
<evidence type="ECO:0000256" key="1">
    <source>
        <dbReference type="ARBA" id="ARBA00008460"/>
    </source>
</evidence>
<dbReference type="InterPro" id="IPR027471">
    <property type="entry name" value="YbeD-like_sf"/>
</dbReference>
<dbReference type="PANTHER" id="PTHR38036:SF1">
    <property type="entry name" value="UPF0250 PROTEIN YBED"/>
    <property type="match status" value="1"/>
</dbReference>
<dbReference type="SUPFAM" id="SSF117991">
    <property type="entry name" value="YbeD/HP0495-like"/>
    <property type="match status" value="1"/>
</dbReference>
<evidence type="ECO:0000256" key="2">
    <source>
        <dbReference type="HAMAP-Rule" id="MF_00659"/>
    </source>
</evidence>